<feature type="domain" description="2-cysteine adaptor" evidence="2">
    <location>
        <begin position="8"/>
        <end position="29"/>
    </location>
</feature>
<comment type="caution">
    <text evidence="3">The sequence shown here is derived from an EMBL/GenBank/DDBJ whole genome shotgun (WGS) entry which is preliminary data.</text>
</comment>
<organism evidence="3 4">
    <name type="scientific">Aquipseudomonas alcaligenes</name>
    <name type="common">Pseudomonas alcaligenes</name>
    <dbReference type="NCBI Taxonomy" id="43263"/>
    <lineage>
        <taxon>Bacteria</taxon>
        <taxon>Pseudomonadati</taxon>
        <taxon>Pseudomonadota</taxon>
        <taxon>Gammaproteobacteria</taxon>
        <taxon>Pseudomonadales</taxon>
        <taxon>Pseudomonadaceae</taxon>
        <taxon>Aquipseudomonas</taxon>
    </lineage>
</organism>
<evidence type="ECO:0000256" key="1">
    <source>
        <dbReference type="SAM" id="MobiDB-lite"/>
    </source>
</evidence>
<dbReference type="Proteomes" id="UP000321110">
    <property type="component" value="Unassembled WGS sequence"/>
</dbReference>
<dbReference type="EMBL" id="SSFO01000090">
    <property type="protein sequence ID" value="TXI33857.1"/>
    <property type="molecule type" value="Genomic_DNA"/>
</dbReference>
<proteinExistence type="predicted"/>
<name>A0A5C7W7Y8_AQUAC</name>
<evidence type="ECO:0000313" key="3">
    <source>
        <dbReference type="EMBL" id="TXI33857.1"/>
    </source>
</evidence>
<gene>
    <name evidence="3" type="ORF">E6Q69_05535</name>
</gene>
<reference evidence="3 4" key="1">
    <citation type="submission" date="2018-09" db="EMBL/GenBank/DDBJ databases">
        <title>Metagenome Assembled Genomes from an Advanced Water Purification Facility.</title>
        <authorList>
            <person name="Stamps B.W."/>
            <person name="Spear J.R."/>
        </authorList>
    </citation>
    <scope>NUCLEOTIDE SEQUENCE [LARGE SCALE GENOMIC DNA]</scope>
    <source>
        <strain evidence="3">Bin_52_1</strain>
    </source>
</reference>
<evidence type="ECO:0000259" key="2">
    <source>
        <dbReference type="Pfam" id="PF08793"/>
    </source>
</evidence>
<feature type="region of interest" description="Disordered" evidence="1">
    <location>
        <begin position="1"/>
        <end position="38"/>
    </location>
</feature>
<protein>
    <recommendedName>
        <fullName evidence="2">2-cysteine adaptor domain-containing protein</fullName>
    </recommendedName>
</protein>
<evidence type="ECO:0000313" key="4">
    <source>
        <dbReference type="Proteomes" id="UP000321110"/>
    </source>
</evidence>
<accession>A0A5C7W7Y8</accession>
<dbReference type="AlphaFoldDB" id="A0A5C7W7Y8"/>
<dbReference type="Pfam" id="PF08793">
    <property type="entry name" value="2C_adapt"/>
    <property type="match status" value="1"/>
</dbReference>
<sequence length="38" mass="4152">MRASAAARQEIPRNPLTNKNLSKDGDTRRAGALNSLEQ</sequence>
<dbReference type="InterPro" id="IPR014901">
    <property type="entry name" value="2-cysteine_adaptor"/>
</dbReference>